<keyword evidence="1" id="KW-0732">Signal</keyword>
<evidence type="ECO:0008006" key="4">
    <source>
        <dbReference type="Google" id="ProtNLM"/>
    </source>
</evidence>
<evidence type="ECO:0000313" key="3">
    <source>
        <dbReference type="Proteomes" id="UP000594262"/>
    </source>
</evidence>
<protein>
    <recommendedName>
        <fullName evidence="4">Fibrinogen C-terminal domain-containing protein</fullName>
    </recommendedName>
</protein>
<dbReference type="OrthoDB" id="5958120at2759"/>
<dbReference type="AlphaFoldDB" id="A0A7M5UVU0"/>
<feature type="signal peptide" evidence="1">
    <location>
        <begin position="1"/>
        <end position="16"/>
    </location>
</feature>
<dbReference type="RefSeq" id="XP_066911638.1">
    <property type="nucleotide sequence ID" value="XM_067055537.1"/>
</dbReference>
<dbReference type="SUPFAM" id="SSF56496">
    <property type="entry name" value="Fibrinogen C-terminal domain-like"/>
    <property type="match status" value="1"/>
</dbReference>
<name>A0A7M5UVU0_9CNID</name>
<evidence type="ECO:0000313" key="2">
    <source>
        <dbReference type="EnsemblMetazoa" id="CLYHEMP004975.1"/>
    </source>
</evidence>
<reference evidence="2" key="1">
    <citation type="submission" date="2021-01" db="UniProtKB">
        <authorList>
            <consortium name="EnsemblMetazoa"/>
        </authorList>
    </citation>
    <scope>IDENTIFICATION</scope>
</reference>
<sequence length="318" mass="36719">MLAFIIFVLRATFVYSQWYQKDLKDVISFTNDSTNGLSESIPVRSSIECVLKCKVKYMTSYYVETNKKCFCLKNEEQEIYSPNEENLNGELLKEHESYDCESKKTDSLEPMLSCKEVKEKCPDCSSGFYDIKFDNFTPIKAFCDLETDGGNWLKIVNINVSMANEWSTIMDNPYSLDQLKEIESKQFLLNPNDVLDLFKTKGYTEMRVKCYKDYHQRTLHVVMSGDRLINFIAHDTKSSGLCGNLRFLEDSSATSSYNCNNLSIGYHGHTNPPYYSNLIMSAGPHINFEKGSGRYECDDNTWLHITKQVAGTWEFYIR</sequence>
<evidence type="ECO:0000256" key="1">
    <source>
        <dbReference type="SAM" id="SignalP"/>
    </source>
</evidence>
<dbReference type="EnsemblMetazoa" id="CLYHEMT004975.1">
    <property type="protein sequence ID" value="CLYHEMP004975.1"/>
    <property type="gene ID" value="CLYHEMG004975"/>
</dbReference>
<dbReference type="GeneID" id="136798873"/>
<dbReference type="Proteomes" id="UP000594262">
    <property type="component" value="Unplaced"/>
</dbReference>
<dbReference type="InterPro" id="IPR036056">
    <property type="entry name" value="Fibrinogen-like_C"/>
</dbReference>
<dbReference type="NCBIfam" id="NF040941">
    <property type="entry name" value="GGGWT_bact"/>
    <property type="match status" value="1"/>
</dbReference>
<proteinExistence type="predicted"/>
<organism evidence="2 3">
    <name type="scientific">Clytia hemisphaerica</name>
    <dbReference type="NCBI Taxonomy" id="252671"/>
    <lineage>
        <taxon>Eukaryota</taxon>
        <taxon>Metazoa</taxon>
        <taxon>Cnidaria</taxon>
        <taxon>Hydrozoa</taxon>
        <taxon>Hydroidolina</taxon>
        <taxon>Leptothecata</taxon>
        <taxon>Obeliida</taxon>
        <taxon>Clytiidae</taxon>
        <taxon>Clytia</taxon>
    </lineage>
</organism>
<accession>A0A7M5UVU0</accession>
<dbReference type="Gene3D" id="3.90.215.10">
    <property type="entry name" value="Gamma Fibrinogen, chain A, domain 1"/>
    <property type="match status" value="1"/>
</dbReference>
<dbReference type="InterPro" id="IPR014716">
    <property type="entry name" value="Fibrinogen_a/b/g_C_1"/>
</dbReference>
<feature type="chain" id="PRO_5029758581" description="Fibrinogen C-terminal domain-containing protein" evidence="1">
    <location>
        <begin position="17"/>
        <end position="318"/>
    </location>
</feature>
<keyword evidence="3" id="KW-1185">Reference proteome</keyword>